<feature type="transmembrane region" description="Helical" evidence="1">
    <location>
        <begin position="335"/>
        <end position="356"/>
    </location>
</feature>
<organism evidence="2 3">
    <name type="scientific">Halosimplex rubrum</name>
    <dbReference type="NCBI Taxonomy" id="869889"/>
    <lineage>
        <taxon>Archaea</taxon>
        <taxon>Methanobacteriati</taxon>
        <taxon>Methanobacteriota</taxon>
        <taxon>Stenosarchaea group</taxon>
        <taxon>Halobacteria</taxon>
        <taxon>Halobacteriales</taxon>
        <taxon>Haloarculaceae</taxon>
        <taxon>Halosimplex</taxon>
    </lineage>
</organism>
<feature type="transmembrane region" description="Helical" evidence="1">
    <location>
        <begin position="63"/>
        <end position="86"/>
    </location>
</feature>
<name>A0A7D5T642_9EURY</name>
<dbReference type="RefSeq" id="WP_179908964.1">
    <property type="nucleotide sequence ID" value="NZ_CP058910.1"/>
</dbReference>
<dbReference type="Proteomes" id="UP000509667">
    <property type="component" value="Chromosome"/>
</dbReference>
<dbReference type="EMBL" id="CP058910">
    <property type="protein sequence ID" value="QLH79090.1"/>
    <property type="molecule type" value="Genomic_DNA"/>
</dbReference>
<protein>
    <submittedName>
        <fullName evidence="2">Uncharacterized protein</fullName>
    </submittedName>
</protein>
<feature type="transmembrane region" description="Helical" evidence="1">
    <location>
        <begin position="244"/>
        <end position="268"/>
    </location>
</feature>
<accession>A0A7D5T642</accession>
<gene>
    <name evidence="2" type="ORF">HZS55_18100</name>
</gene>
<evidence type="ECO:0000313" key="3">
    <source>
        <dbReference type="Proteomes" id="UP000509667"/>
    </source>
</evidence>
<feature type="transmembrane region" description="Helical" evidence="1">
    <location>
        <begin position="126"/>
        <end position="144"/>
    </location>
</feature>
<reference evidence="2 3" key="1">
    <citation type="submission" date="2020-07" db="EMBL/GenBank/DDBJ databases">
        <title>Halosimplex pelagicum sp. nov. and Halosimplex rubrum sp. nov., isolated from salted brown alga Laminaria, and emended description of the genus Halosimplex.</title>
        <authorList>
            <person name="Cui H."/>
        </authorList>
    </citation>
    <scope>NUCLEOTIDE SEQUENCE [LARGE SCALE GENOMIC DNA]</scope>
    <source>
        <strain evidence="2 3">R27</strain>
    </source>
</reference>
<evidence type="ECO:0000256" key="1">
    <source>
        <dbReference type="SAM" id="Phobius"/>
    </source>
</evidence>
<keyword evidence="3" id="KW-1185">Reference proteome</keyword>
<evidence type="ECO:0000313" key="2">
    <source>
        <dbReference type="EMBL" id="QLH79090.1"/>
    </source>
</evidence>
<dbReference type="AlphaFoldDB" id="A0A7D5T642"/>
<dbReference type="OrthoDB" id="237955at2157"/>
<dbReference type="GeneID" id="56079817"/>
<keyword evidence="1" id="KW-0812">Transmembrane</keyword>
<feature type="transmembrane region" description="Helical" evidence="1">
    <location>
        <begin position="164"/>
        <end position="189"/>
    </location>
</feature>
<feature type="transmembrane region" description="Helical" evidence="1">
    <location>
        <begin position="221"/>
        <end position="238"/>
    </location>
</feature>
<proteinExistence type="predicted"/>
<sequence>MGTESIDADVRDRYDHGDHWISAAVERGLPFGLDNRLLTAVVKFNLIPDVLAALYVVTQWGEWSVRFLAAAALFTAWANVAPYLIWYYDKRVLPSFFDTVSEIVVDTDRLDELAVRYNKFYEGFDLLSALLWGGGFLAAGYFGAGVFEAQGMTGDGRLFLWTTLAYGAYVGGVLGEGGFSGTVTTLFLVREVAGLEFEIQPLHPDGLGGLSTVGEFAIRTTLLWSSASLLIPLAFQLISGAGSLNVVMAAVTAGYIGTILATFLYPTLVINRRSERLRTETLEAIRREYLALQERVDGSSADGVSDVNDRLEMQRLRNQYDDYATVRLYPLQIEIFVRLAGSVLFPLFFLLLEYYLPALG</sequence>
<keyword evidence="1" id="KW-0472">Membrane</keyword>
<dbReference type="KEGG" id="hrr:HZS55_18100"/>
<keyword evidence="1" id="KW-1133">Transmembrane helix</keyword>